<comment type="caution">
    <text evidence="6">The sequence shown here is derived from an EMBL/GenBank/DDBJ whole genome shotgun (WGS) entry which is preliminary data.</text>
</comment>
<keyword evidence="3" id="KW-0812">Transmembrane</keyword>
<keyword evidence="4" id="KW-1133">Transmembrane helix</keyword>
<protein>
    <recommendedName>
        <fullName evidence="8">FUN14 domain-containing protein 1</fullName>
    </recommendedName>
</protein>
<evidence type="ECO:0000256" key="1">
    <source>
        <dbReference type="ARBA" id="ARBA00004374"/>
    </source>
</evidence>
<evidence type="ECO:0000256" key="2">
    <source>
        <dbReference type="ARBA" id="ARBA00009160"/>
    </source>
</evidence>
<name>A0A3M6V4R9_POCDA</name>
<dbReference type="GO" id="GO:0000422">
    <property type="term" value="P:autophagy of mitochondrion"/>
    <property type="evidence" value="ECO:0007669"/>
    <property type="project" value="TreeGrafter"/>
</dbReference>
<evidence type="ECO:0000256" key="4">
    <source>
        <dbReference type="ARBA" id="ARBA00022989"/>
    </source>
</evidence>
<dbReference type="InterPro" id="IPR007014">
    <property type="entry name" value="FUN14"/>
</dbReference>
<dbReference type="STRING" id="46731.A0A3M6V4R9"/>
<comment type="similarity">
    <text evidence="2">Belongs to the FUN14 family.</text>
</comment>
<proteinExistence type="inferred from homology"/>
<keyword evidence="7" id="KW-1185">Reference proteome</keyword>
<dbReference type="Proteomes" id="UP000275408">
    <property type="component" value="Unassembled WGS sequence"/>
</dbReference>
<organism evidence="6 7">
    <name type="scientific">Pocillopora damicornis</name>
    <name type="common">Cauliflower coral</name>
    <name type="synonym">Millepora damicornis</name>
    <dbReference type="NCBI Taxonomy" id="46731"/>
    <lineage>
        <taxon>Eukaryota</taxon>
        <taxon>Metazoa</taxon>
        <taxon>Cnidaria</taxon>
        <taxon>Anthozoa</taxon>
        <taxon>Hexacorallia</taxon>
        <taxon>Scleractinia</taxon>
        <taxon>Astrocoeniina</taxon>
        <taxon>Pocilloporidae</taxon>
        <taxon>Pocillopora</taxon>
    </lineage>
</organism>
<evidence type="ECO:0008006" key="8">
    <source>
        <dbReference type="Google" id="ProtNLM"/>
    </source>
</evidence>
<dbReference type="AlphaFoldDB" id="A0A3M6V4R9"/>
<comment type="subcellular location">
    <subcellularLocation>
        <location evidence="1">Mitochondrion outer membrane</location>
        <topology evidence="1">Multi-pass membrane protein</topology>
    </subcellularLocation>
</comment>
<dbReference type="PANTHER" id="PTHR21346:SF0">
    <property type="entry name" value="RE45833P"/>
    <property type="match status" value="1"/>
</dbReference>
<accession>A0A3M6V4R9</accession>
<gene>
    <name evidence="6" type="ORF">pdam_00003458</name>
</gene>
<keyword evidence="5" id="KW-0472">Membrane</keyword>
<sequence>MSQNITFVLAISCFSGDHEEDESEVYEVIETPGSRNLVEQLITMDLAGRPVVQQISIGGISGWFAGYVCKRVGKLTLSAIGGGILLIQVAHRAGYININWKRMEKDVDKITTKVKKEVKKMKQNEEEIEKGVIALANRGYRYVKRNTAAATGFAGGFLLGLTL</sequence>
<evidence type="ECO:0000313" key="6">
    <source>
        <dbReference type="EMBL" id="RMX60942.1"/>
    </source>
</evidence>
<evidence type="ECO:0000256" key="3">
    <source>
        <dbReference type="ARBA" id="ARBA00022692"/>
    </source>
</evidence>
<dbReference type="OrthoDB" id="163794at2759"/>
<dbReference type="EMBL" id="RCHS01000098">
    <property type="protein sequence ID" value="RMX60942.1"/>
    <property type="molecule type" value="Genomic_DNA"/>
</dbReference>
<dbReference type="Pfam" id="PF04930">
    <property type="entry name" value="FUN14"/>
    <property type="match status" value="1"/>
</dbReference>
<dbReference type="GO" id="GO:0005741">
    <property type="term" value="C:mitochondrial outer membrane"/>
    <property type="evidence" value="ECO:0007669"/>
    <property type="project" value="UniProtKB-SubCell"/>
</dbReference>
<dbReference type="PANTHER" id="PTHR21346">
    <property type="entry name" value="FUN14 DOMAIN CONTAINING"/>
    <property type="match status" value="1"/>
</dbReference>
<evidence type="ECO:0000313" key="7">
    <source>
        <dbReference type="Proteomes" id="UP000275408"/>
    </source>
</evidence>
<reference evidence="6 7" key="1">
    <citation type="journal article" date="2018" name="Sci. Rep.">
        <title>Comparative analysis of the Pocillopora damicornis genome highlights role of immune system in coral evolution.</title>
        <authorList>
            <person name="Cunning R."/>
            <person name="Bay R.A."/>
            <person name="Gillette P."/>
            <person name="Baker A.C."/>
            <person name="Traylor-Knowles N."/>
        </authorList>
    </citation>
    <scope>NUCLEOTIDE SEQUENCE [LARGE SCALE GENOMIC DNA]</scope>
    <source>
        <strain evidence="6">RSMAS</strain>
        <tissue evidence="6">Whole animal</tissue>
    </source>
</reference>
<evidence type="ECO:0000256" key="5">
    <source>
        <dbReference type="ARBA" id="ARBA00023136"/>
    </source>
</evidence>